<evidence type="ECO:0000256" key="1">
    <source>
        <dbReference type="SAM" id="SignalP"/>
    </source>
</evidence>
<feature type="chain" id="PRO_5041933500" evidence="1">
    <location>
        <begin position="26"/>
        <end position="414"/>
    </location>
</feature>
<dbReference type="Proteomes" id="UP001283361">
    <property type="component" value="Unassembled WGS sequence"/>
</dbReference>
<sequence length="414" mass="47142">MMAPSRWRTLCHLLNILLRFSTGWSADFFQGYTGQPDITVSAEPFPSIPYLETENPSEFSPMIRPLLTVRLKPEDLFPFRARPRTSAIRWVTLCLLLNTLIRHSFGSQRALKFTLSLGQRITSGATEVKQMLQSGTMTSMKCAAFCGADCGMFHFSAEHSVCAVFTERYFDADVILTRDANWTVGYRKQYYSVVTRGEWTLVFRGQSGIGTKIYDTWIATGVHHDSPIPTDFPGACLRMDHYTSCNRHFRSHILDNWANIKEVYMSWIKNNAEVAYIVFDGTGTDRDSWFFGSRILKSSWAPPIISDSWQLHKTSIYGICHPDLCRRFYLHGPHTTCATEWSYSYVLDMHPDLCISRGRWDVNSVDNIPTFLYSPTNGRSAAGIHRDYPLLEKADVLAIWVLAPGHKKGEANNT</sequence>
<keyword evidence="3" id="KW-1185">Reference proteome</keyword>
<protein>
    <submittedName>
        <fullName evidence="2">Uncharacterized protein</fullName>
    </submittedName>
</protein>
<comment type="caution">
    <text evidence="2">The sequence shown here is derived from an EMBL/GenBank/DDBJ whole genome shotgun (WGS) entry which is preliminary data.</text>
</comment>
<accession>A0AAE1DCN3</accession>
<keyword evidence="1" id="KW-0732">Signal</keyword>
<organism evidence="2 3">
    <name type="scientific">Elysia crispata</name>
    <name type="common">lettuce slug</name>
    <dbReference type="NCBI Taxonomy" id="231223"/>
    <lineage>
        <taxon>Eukaryota</taxon>
        <taxon>Metazoa</taxon>
        <taxon>Spiralia</taxon>
        <taxon>Lophotrochozoa</taxon>
        <taxon>Mollusca</taxon>
        <taxon>Gastropoda</taxon>
        <taxon>Heterobranchia</taxon>
        <taxon>Euthyneura</taxon>
        <taxon>Panpulmonata</taxon>
        <taxon>Sacoglossa</taxon>
        <taxon>Placobranchoidea</taxon>
        <taxon>Plakobranchidae</taxon>
        <taxon>Elysia</taxon>
    </lineage>
</organism>
<dbReference type="AlphaFoldDB" id="A0AAE1DCN3"/>
<evidence type="ECO:0000313" key="2">
    <source>
        <dbReference type="EMBL" id="KAK3765631.1"/>
    </source>
</evidence>
<name>A0AAE1DCN3_9GAST</name>
<reference evidence="2" key="1">
    <citation type="journal article" date="2023" name="G3 (Bethesda)">
        <title>A reference genome for the long-term kleptoplast-retaining sea slug Elysia crispata morphotype clarki.</title>
        <authorList>
            <person name="Eastman K.E."/>
            <person name="Pendleton A.L."/>
            <person name="Shaikh M.A."/>
            <person name="Suttiyut T."/>
            <person name="Ogas R."/>
            <person name="Tomko P."/>
            <person name="Gavelis G."/>
            <person name="Widhalm J.R."/>
            <person name="Wisecaver J.H."/>
        </authorList>
    </citation>
    <scope>NUCLEOTIDE SEQUENCE</scope>
    <source>
        <strain evidence="2">ECLA1</strain>
    </source>
</reference>
<dbReference type="EMBL" id="JAWDGP010004279">
    <property type="protein sequence ID" value="KAK3765631.1"/>
    <property type="molecule type" value="Genomic_DNA"/>
</dbReference>
<proteinExistence type="predicted"/>
<gene>
    <name evidence="2" type="ORF">RRG08_063669</name>
</gene>
<evidence type="ECO:0000313" key="3">
    <source>
        <dbReference type="Proteomes" id="UP001283361"/>
    </source>
</evidence>
<feature type="signal peptide" evidence="1">
    <location>
        <begin position="1"/>
        <end position="25"/>
    </location>
</feature>